<gene>
    <name evidence="1" type="ORF">ACD_80C00164G0003</name>
</gene>
<proteinExistence type="predicted"/>
<evidence type="ECO:0000313" key="1">
    <source>
        <dbReference type="EMBL" id="EKD24760.1"/>
    </source>
</evidence>
<accession>K1X3W1</accession>
<dbReference type="EMBL" id="AMFJ01036171">
    <property type="protein sequence ID" value="EKD24760.1"/>
    <property type="molecule type" value="Genomic_DNA"/>
</dbReference>
<name>K1X3W1_9BACT</name>
<reference evidence="1" key="1">
    <citation type="journal article" date="2012" name="Science">
        <title>Fermentation, hydrogen, and sulfur metabolism in multiple uncultivated bacterial phyla.</title>
        <authorList>
            <person name="Wrighton K.C."/>
            <person name="Thomas B.C."/>
            <person name="Sharon I."/>
            <person name="Miller C.S."/>
            <person name="Castelle C.J."/>
            <person name="VerBerkmoes N.C."/>
            <person name="Wilkins M.J."/>
            <person name="Hettich R.L."/>
            <person name="Lipton M.S."/>
            <person name="Williams K.H."/>
            <person name="Long P.E."/>
            <person name="Banfield J.F."/>
        </authorList>
    </citation>
    <scope>NUCLEOTIDE SEQUENCE [LARGE SCALE GENOMIC DNA]</scope>
</reference>
<organism evidence="1">
    <name type="scientific">uncultured bacterium</name>
    <name type="common">gcode 4</name>
    <dbReference type="NCBI Taxonomy" id="1234023"/>
    <lineage>
        <taxon>Bacteria</taxon>
        <taxon>environmental samples</taxon>
    </lineage>
</organism>
<sequence length="103" mass="12222">MEISYDGQFWQIYVKLNDQNIQHLKEKKELQENNTSIKIDDAYIVPEPLWDVGNQTKILWINISNQLFELFLDICKNPNGRACIDRIWTSLSVELLHNTVLFR</sequence>
<protein>
    <submittedName>
        <fullName evidence="1">Uncharacterized protein</fullName>
    </submittedName>
</protein>
<dbReference type="AlphaFoldDB" id="K1X3W1"/>
<comment type="caution">
    <text evidence="1">The sequence shown here is derived from an EMBL/GenBank/DDBJ whole genome shotgun (WGS) entry which is preliminary data.</text>
</comment>